<dbReference type="Proteomes" id="UP001558850">
    <property type="component" value="Unassembled WGS sequence"/>
</dbReference>
<proteinExistence type="predicted"/>
<accession>A0ACC6U3W2</accession>
<name>A0ACC6U3W2_9BURK</name>
<evidence type="ECO:0000313" key="2">
    <source>
        <dbReference type="Proteomes" id="UP001558850"/>
    </source>
</evidence>
<sequence length="69" mass="7879">MPQHAIAHFCDRGWRPSDRAEIFFGSDALSVRDLGVPLALDARTVDAMPARLQHVVFRCAHFQKETWET</sequence>
<keyword evidence="2" id="KW-1185">Reference proteome</keyword>
<organism evidence="1 2">
    <name type="scientific">Paraburkholderia phymatum</name>
    <dbReference type="NCBI Taxonomy" id="148447"/>
    <lineage>
        <taxon>Bacteria</taxon>
        <taxon>Pseudomonadati</taxon>
        <taxon>Pseudomonadota</taxon>
        <taxon>Betaproteobacteria</taxon>
        <taxon>Burkholderiales</taxon>
        <taxon>Burkholderiaceae</taxon>
        <taxon>Paraburkholderia</taxon>
    </lineage>
</organism>
<reference evidence="1" key="1">
    <citation type="submission" date="2024-07" db="EMBL/GenBank/DDBJ databases">
        <title>A survey of Mimosa microsymbionts across Brazilian biomes reveals a high diversity of Paraburkholderia nodulating endemic species, but also that Cupriavidus is common as a symbiont of widespread species.</title>
        <authorList>
            <person name="Rouws L."/>
            <person name="Barauna A."/>
            <person name="Beukes C."/>
            <person name="Rouws J.R.C."/>
            <person name="De Faria S.M."/>
            <person name="Gross E."/>
            <person name="Bueno Dos Reis Junior F."/>
            <person name="Simon M.F."/>
            <person name="Maluk M."/>
            <person name="Odee D.W."/>
            <person name="Kenicer G."/>
            <person name="Young J.P.W."/>
            <person name="Reis V.M."/>
            <person name="Zilli J."/>
            <person name="James E.K."/>
        </authorList>
    </citation>
    <scope>NUCLEOTIDE SEQUENCE</scope>
    <source>
        <strain evidence="1">EG181B</strain>
    </source>
</reference>
<comment type="caution">
    <text evidence="1">The sequence shown here is derived from an EMBL/GenBank/DDBJ whole genome shotgun (WGS) entry which is preliminary data.</text>
</comment>
<gene>
    <name evidence="1" type="ORF">AB4Y32_21305</name>
</gene>
<evidence type="ECO:0000313" key="1">
    <source>
        <dbReference type="EMBL" id="MEX3934299.1"/>
    </source>
</evidence>
<dbReference type="EMBL" id="JBFRCH010000012">
    <property type="protein sequence ID" value="MEX3934299.1"/>
    <property type="molecule type" value="Genomic_DNA"/>
</dbReference>
<protein>
    <submittedName>
        <fullName evidence="1">Uncharacterized protein</fullName>
    </submittedName>
</protein>